<evidence type="ECO:0000313" key="2">
    <source>
        <dbReference type="EMBL" id="KAL3075054.1"/>
    </source>
</evidence>
<keyword evidence="3" id="KW-1185">Reference proteome</keyword>
<dbReference type="AlphaFoldDB" id="A0ABD2I4N7"/>
<comment type="caution">
    <text evidence="2">The sequence shown here is derived from an EMBL/GenBank/DDBJ whole genome shotgun (WGS) entry which is preliminary data.</text>
</comment>
<evidence type="ECO:0000256" key="1">
    <source>
        <dbReference type="SAM" id="Phobius"/>
    </source>
</evidence>
<evidence type="ECO:0000313" key="3">
    <source>
        <dbReference type="Proteomes" id="UP001620626"/>
    </source>
</evidence>
<feature type="transmembrane region" description="Helical" evidence="1">
    <location>
        <begin position="15"/>
        <end position="38"/>
    </location>
</feature>
<name>A0ABD2I4N7_9BILA</name>
<dbReference type="EMBL" id="JBICBT010001288">
    <property type="protein sequence ID" value="KAL3075054.1"/>
    <property type="molecule type" value="Genomic_DNA"/>
</dbReference>
<organism evidence="2 3">
    <name type="scientific">Heterodera trifolii</name>
    <dbReference type="NCBI Taxonomy" id="157864"/>
    <lineage>
        <taxon>Eukaryota</taxon>
        <taxon>Metazoa</taxon>
        <taxon>Ecdysozoa</taxon>
        <taxon>Nematoda</taxon>
        <taxon>Chromadorea</taxon>
        <taxon>Rhabditida</taxon>
        <taxon>Tylenchina</taxon>
        <taxon>Tylenchomorpha</taxon>
        <taxon>Tylenchoidea</taxon>
        <taxon>Heteroderidae</taxon>
        <taxon>Heteroderinae</taxon>
        <taxon>Heterodera</taxon>
    </lineage>
</organism>
<keyword evidence="1" id="KW-0472">Membrane</keyword>
<keyword evidence="1" id="KW-0812">Transmembrane</keyword>
<proteinExistence type="predicted"/>
<gene>
    <name evidence="2" type="ORF">niasHT_031295</name>
</gene>
<reference evidence="2 3" key="1">
    <citation type="submission" date="2024-10" db="EMBL/GenBank/DDBJ databases">
        <authorList>
            <person name="Kim D."/>
        </authorList>
    </citation>
    <scope>NUCLEOTIDE SEQUENCE [LARGE SCALE GENOMIC DNA]</scope>
    <source>
        <strain evidence="2">BH-2024</strain>
    </source>
</reference>
<dbReference type="Proteomes" id="UP001620626">
    <property type="component" value="Unassembled WGS sequence"/>
</dbReference>
<keyword evidence="1" id="KW-1133">Transmembrane helix</keyword>
<protein>
    <submittedName>
        <fullName evidence="2">Uncharacterized protein</fullName>
    </submittedName>
</protein>
<sequence>MRGGETMRVSSEKSFVVAFVYRSAAAVLLLPFFIYCCFLSSPIVHLQHCAVPSSPSCSSSHWCHRRVVRPPICAVAELFSNALVVLHAGDDLDGLGRVRRFNCCWF</sequence>
<accession>A0ABD2I4N7</accession>